<name>A0ABQ9XBX8_9EUKA</name>
<reference evidence="1 2" key="1">
    <citation type="journal article" date="2022" name="bioRxiv">
        <title>Genomics of Preaxostyla Flagellates Illuminates Evolutionary Transitions and the Path Towards Mitochondrial Loss.</title>
        <authorList>
            <person name="Novak L.V.F."/>
            <person name="Treitli S.C."/>
            <person name="Pyrih J."/>
            <person name="Halakuc P."/>
            <person name="Pipaliya S.V."/>
            <person name="Vacek V."/>
            <person name="Brzon O."/>
            <person name="Soukal P."/>
            <person name="Eme L."/>
            <person name="Dacks J.B."/>
            <person name="Karnkowska A."/>
            <person name="Elias M."/>
            <person name="Hampl V."/>
        </authorList>
    </citation>
    <scope>NUCLEOTIDE SEQUENCE [LARGE SCALE GENOMIC DNA]</scope>
    <source>
        <strain evidence="1">NAU3</strain>
        <tissue evidence="1">Gut</tissue>
    </source>
</reference>
<gene>
    <name evidence="1" type="ORF">BLNAU_17380</name>
</gene>
<keyword evidence="2" id="KW-1185">Reference proteome</keyword>
<sequence length="82" mass="9213">MIVNKTSSYPQVNSVIAKQKNSLEVCLSHICGDCIKLRPMMLKSLLVLVTESDWALSTIPDVDYIQPLEQYCEQTQPCDVPV</sequence>
<proteinExistence type="predicted"/>
<organism evidence="1 2">
    <name type="scientific">Blattamonas nauphoetae</name>
    <dbReference type="NCBI Taxonomy" id="2049346"/>
    <lineage>
        <taxon>Eukaryota</taxon>
        <taxon>Metamonada</taxon>
        <taxon>Preaxostyla</taxon>
        <taxon>Oxymonadida</taxon>
        <taxon>Blattamonas</taxon>
    </lineage>
</organism>
<dbReference type="EMBL" id="JARBJD010000193">
    <property type="protein sequence ID" value="KAK2947710.1"/>
    <property type="molecule type" value="Genomic_DNA"/>
</dbReference>
<dbReference type="Proteomes" id="UP001281761">
    <property type="component" value="Unassembled WGS sequence"/>
</dbReference>
<accession>A0ABQ9XBX8</accession>
<evidence type="ECO:0000313" key="2">
    <source>
        <dbReference type="Proteomes" id="UP001281761"/>
    </source>
</evidence>
<protein>
    <submittedName>
        <fullName evidence="1">Uncharacterized protein</fullName>
    </submittedName>
</protein>
<evidence type="ECO:0000313" key="1">
    <source>
        <dbReference type="EMBL" id="KAK2947710.1"/>
    </source>
</evidence>
<comment type="caution">
    <text evidence="1">The sequence shown here is derived from an EMBL/GenBank/DDBJ whole genome shotgun (WGS) entry which is preliminary data.</text>
</comment>